<keyword evidence="2" id="KW-1185">Reference proteome</keyword>
<proteinExistence type="predicted"/>
<dbReference type="OrthoDB" id="10625180at2759"/>
<dbReference type="EMBL" id="QEAP01000726">
    <property type="protein sequence ID" value="TPX58935.1"/>
    <property type="molecule type" value="Genomic_DNA"/>
</dbReference>
<organism evidence="1 2">
    <name type="scientific">Chytriomyces confervae</name>
    <dbReference type="NCBI Taxonomy" id="246404"/>
    <lineage>
        <taxon>Eukaryota</taxon>
        <taxon>Fungi</taxon>
        <taxon>Fungi incertae sedis</taxon>
        <taxon>Chytridiomycota</taxon>
        <taxon>Chytridiomycota incertae sedis</taxon>
        <taxon>Chytridiomycetes</taxon>
        <taxon>Chytridiales</taxon>
        <taxon>Chytriomycetaceae</taxon>
        <taxon>Chytriomyces</taxon>
    </lineage>
</organism>
<dbReference type="Proteomes" id="UP000320333">
    <property type="component" value="Unassembled WGS sequence"/>
</dbReference>
<protein>
    <submittedName>
        <fullName evidence="1">Uncharacterized protein</fullName>
    </submittedName>
</protein>
<gene>
    <name evidence="1" type="ORF">CcCBS67573_g09118</name>
</gene>
<name>A0A507E6K7_9FUNG</name>
<dbReference type="AlphaFoldDB" id="A0A507E6K7"/>
<evidence type="ECO:0000313" key="2">
    <source>
        <dbReference type="Proteomes" id="UP000320333"/>
    </source>
</evidence>
<accession>A0A507E6K7</accession>
<evidence type="ECO:0000313" key="1">
    <source>
        <dbReference type="EMBL" id="TPX58935.1"/>
    </source>
</evidence>
<sequence length="153" mass="16868">MLLRSILAQSNHWPSQTATLLSGSTSDTNELYSPDDALALKLIRRQLFGSSGQHKAPHVDKDPIDPVCLALFYDAASTAVLSIYDSMQECRRKQDCLESSSRSSSSTPGDEAEYDALILSILPRAADLNSLVPEEYMAACPLFTCHCLLFRNR</sequence>
<comment type="caution">
    <text evidence="1">The sequence shown here is derived from an EMBL/GenBank/DDBJ whole genome shotgun (WGS) entry which is preliminary data.</text>
</comment>
<reference evidence="1 2" key="1">
    <citation type="journal article" date="2019" name="Sci. Rep.">
        <title>Comparative genomics of chytrid fungi reveal insights into the obligate biotrophic and pathogenic lifestyle of Synchytrium endobioticum.</title>
        <authorList>
            <person name="van de Vossenberg B.T.L.H."/>
            <person name="Warris S."/>
            <person name="Nguyen H.D.T."/>
            <person name="van Gent-Pelzer M.P.E."/>
            <person name="Joly D.L."/>
            <person name="van de Geest H.C."/>
            <person name="Bonants P.J.M."/>
            <person name="Smith D.S."/>
            <person name="Levesque C.A."/>
            <person name="van der Lee T.A.J."/>
        </authorList>
    </citation>
    <scope>NUCLEOTIDE SEQUENCE [LARGE SCALE GENOMIC DNA]</scope>
    <source>
        <strain evidence="1 2">CBS 675.73</strain>
    </source>
</reference>